<feature type="compositionally biased region" description="Polar residues" evidence="1">
    <location>
        <begin position="123"/>
        <end position="133"/>
    </location>
</feature>
<dbReference type="EMBL" id="MAXA01000036">
    <property type="protein sequence ID" value="OHV43084.1"/>
    <property type="molecule type" value="Genomic_DNA"/>
</dbReference>
<evidence type="ECO:0000259" key="2">
    <source>
        <dbReference type="Pfam" id="PF13649"/>
    </source>
</evidence>
<evidence type="ECO:0000256" key="1">
    <source>
        <dbReference type="SAM" id="MobiDB-lite"/>
    </source>
</evidence>
<feature type="domain" description="Methyltransferase" evidence="2">
    <location>
        <begin position="4"/>
        <end position="61"/>
    </location>
</feature>
<accession>A0A1S1RDY4</accession>
<feature type="region of interest" description="Disordered" evidence="1">
    <location>
        <begin position="102"/>
        <end position="133"/>
    </location>
</feature>
<organism evidence="3 4">
    <name type="scientific">Parafrankia soli</name>
    <dbReference type="NCBI Taxonomy" id="2599596"/>
    <lineage>
        <taxon>Bacteria</taxon>
        <taxon>Bacillati</taxon>
        <taxon>Actinomycetota</taxon>
        <taxon>Actinomycetes</taxon>
        <taxon>Frankiales</taxon>
        <taxon>Frankiaceae</taxon>
        <taxon>Parafrankia</taxon>
    </lineage>
</organism>
<protein>
    <recommendedName>
        <fullName evidence="2">Methyltransferase domain-containing protein</fullName>
    </recommendedName>
</protein>
<proteinExistence type="predicted"/>
<dbReference type="Proteomes" id="UP000179769">
    <property type="component" value="Unassembled WGS sequence"/>
</dbReference>
<dbReference type="InterPro" id="IPR029063">
    <property type="entry name" value="SAM-dependent_MTases_sf"/>
</dbReference>
<evidence type="ECO:0000313" key="4">
    <source>
        <dbReference type="Proteomes" id="UP000179769"/>
    </source>
</evidence>
<comment type="caution">
    <text evidence="3">The sequence shown here is derived from an EMBL/GenBank/DDBJ whole genome shotgun (WGS) entry which is preliminary data.</text>
</comment>
<evidence type="ECO:0000313" key="3">
    <source>
        <dbReference type="EMBL" id="OHV43084.1"/>
    </source>
</evidence>
<reference evidence="4" key="1">
    <citation type="submission" date="2016-07" db="EMBL/GenBank/DDBJ databases">
        <title>Frankia sp. NRRL B-16219 Genome sequencing.</title>
        <authorList>
            <person name="Ghodhbane-Gtari F."/>
            <person name="Swanson E."/>
            <person name="Gueddou A."/>
            <person name="Louati M."/>
            <person name="Nouioui I."/>
            <person name="Hezbri K."/>
            <person name="Abebe-Akele F."/>
            <person name="Simpson S."/>
            <person name="Morris K."/>
            <person name="Thomas K."/>
            <person name="Gtari M."/>
            <person name="Tisa L.S."/>
        </authorList>
    </citation>
    <scope>NUCLEOTIDE SEQUENCE [LARGE SCALE GENOMIC DNA]</scope>
    <source>
        <strain evidence="4">NRRL B-16219</strain>
    </source>
</reference>
<dbReference type="Gene3D" id="3.40.50.150">
    <property type="entry name" value="Vaccinia Virus protein VP39"/>
    <property type="match status" value="1"/>
</dbReference>
<gene>
    <name evidence="3" type="ORF">BBK14_10640</name>
</gene>
<name>A0A1S1RDY4_9ACTN</name>
<dbReference type="InterPro" id="IPR041698">
    <property type="entry name" value="Methyltransf_25"/>
</dbReference>
<dbReference type="SUPFAM" id="SSF53335">
    <property type="entry name" value="S-adenosyl-L-methionine-dependent methyltransferases"/>
    <property type="match status" value="1"/>
</dbReference>
<sequence length="133" mass="13805">MGLDVFGVDLSAPMVTLARSSHPGLRFEVGTMTALDLPDRTLGGALCRYSLIHTPPADIPARLVSQAGLVEVARLVRAPVEENEAGRHSCWPAVSATDLPESTAGTLPFTGVDHTSPAHSPRHSTTPATASGG</sequence>
<dbReference type="AlphaFoldDB" id="A0A1S1RDY4"/>
<keyword evidence="4" id="KW-1185">Reference proteome</keyword>
<dbReference type="Pfam" id="PF13649">
    <property type="entry name" value="Methyltransf_25"/>
    <property type="match status" value="1"/>
</dbReference>